<reference evidence="2" key="1">
    <citation type="submission" date="2018-07" db="EMBL/GenBank/DDBJ databases">
        <title>Complete genome sequence of Sphingomonas bisphenolicum strain AO1, a bisphenol A degradative bacterium isolated from Japanese farm field.</title>
        <authorList>
            <person name="Murakami M."/>
            <person name="Koh M."/>
            <person name="Koba S."/>
            <person name="Matsumura Y."/>
        </authorList>
    </citation>
    <scope>NUCLEOTIDE SEQUENCE</scope>
    <source>
        <strain evidence="2">AO1</strain>
    </source>
</reference>
<feature type="compositionally biased region" description="Basic and acidic residues" evidence="1">
    <location>
        <begin position="73"/>
        <end position="102"/>
    </location>
</feature>
<name>A0ABM7FYH8_9SPHN</name>
<dbReference type="Proteomes" id="UP001059971">
    <property type="component" value="Chromosome 1"/>
</dbReference>
<protein>
    <recommendedName>
        <fullName evidence="4">HNH endonuclease</fullName>
    </recommendedName>
</protein>
<dbReference type="Gene3D" id="1.10.30.50">
    <property type="match status" value="1"/>
</dbReference>
<sequence length="112" mass="12933">MPSQAPRFRPPGWRPPDPWATSKGKSRQQRGYDATHDEMRKRVLIEEPWCRECLRIGIAPPGRTTIADHIRNRAEGGANERENYQGLCDRHSKAKTAKEAARSRWRNRQSAD</sequence>
<gene>
    <name evidence="2" type="ORF">SBA_ch1_24020</name>
</gene>
<evidence type="ECO:0000313" key="2">
    <source>
        <dbReference type="EMBL" id="BBF70202.1"/>
    </source>
</evidence>
<feature type="region of interest" description="Disordered" evidence="1">
    <location>
        <begin position="73"/>
        <end position="112"/>
    </location>
</feature>
<evidence type="ECO:0008006" key="4">
    <source>
        <dbReference type="Google" id="ProtNLM"/>
    </source>
</evidence>
<feature type="compositionally biased region" description="Pro residues" evidence="1">
    <location>
        <begin position="8"/>
        <end position="18"/>
    </location>
</feature>
<dbReference type="EMBL" id="AP018817">
    <property type="protein sequence ID" value="BBF70202.1"/>
    <property type="molecule type" value="Genomic_DNA"/>
</dbReference>
<organism evidence="2 3">
    <name type="scientific">Sphingomonas bisphenolicum</name>
    <dbReference type="NCBI Taxonomy" id="296544"/>
    <lineage>
        <taxon>Bacteria</taxon>
        <taxon>Pseudomonadati</taxon>
        <taxon>Pseudomonadota</taxon>
        <taxon>Alphaproteobacteria</taxon>
        <taxon>Sphingomonadales</taxon>
        <taxon>Sphingomonadaceae</taxon>
        <taxon>Sphingomonas</taxon>
    </lineage>
</organism>
<keyword evidence="3" id="KW-1185">Reference proteome</keyword>
<evidence type="ECO:0000313" key="3">
    <source>
        <dbReference type="Proteomes" id="UP001059971"/>
    </source>
</evidence>
<proteinExistence type="predicted"/>
<evidence type="ECO:0000256" key="1">
    <source>
        <dbReference type="SAM" id="MobiDB-lite"/>
    </source>
</evidence>
<feature type="region of interest" description="Disordered" evidence="1">
    <location>
        <begin position="1"/>
        <end position="37"/>
    </location>
</feature>
<accession>A0ABM7FYH8</accession>
<feature type="compositionally biased region" description="Basic residues" evidence="1">
    <location>
        <begin position="103"/>
        <end position="112"/>
    </location>
</feature>